<reference evidence="2" key="1">
    <citation type="submission" date="2021-02" db="EMBL/GenBank/DDBJ databases">
        <authorList>
            <person name="Nowell W R."/>
        </authorList>
    </citation>
    <scope>NUCLEOTIDE SEQUENCE</scope>
</reference>
<proteinExistence type="predicted"/>
<dbReference type="EMBL" id="CAJOBB010020053">
    <property type="protein sequence ID" value="CAF4364228.1"/>
    <property type="molecule type" value="Genomic_DNA"/>
</dbReference>
<dbReference type="Proteomes" id="UP000663868">
    <property type="component" value="Unassembled WGS sequence"/>
</dbReference>
<protein>
    <submittedName>
        <fullName evidence="2">Uncharacterized protein</fullName>
    </submittedName>
</protein>
<organism evidence="2 3">
    <name type="scientific">Adineta steineri</name>
    <dbReference type="NCBI Taxonomy" id="433720"/>
    <lineage>
        <taxon>Eukaryota</taxon>
        <taxon>Metazoa</taxon>
        <taxon>Spiralia</taxon>
        <taxon>Gnathifera</taxon>
        <taxon>Rotifera</taxon>
        <taxon>Eurotatoria</taxon>
        <taxon>Bdelloidea</taxon>
        <taxon>Adinetida</taxon>
        <taxon>Adinetidae</taxon>
        <taxon>Adineta</taxon>
    </lineage>
</organism>
<feature type="non-terminal residue" evidence="2">
    <location>
        <position position="144"/>
    </location>
</feature>
<feature type="compositionally biased region" description="Basic residues" evidence="1">
    <location>
        <begin position="128"/>
        <end position="138"/>
    </location>
</feature>
<gene>
    <name evidence="2" type="ORF">KXQ929_LOCUS48989</name>
</gene>
<evidence type="ECO:0000313" key="2">
    <source>
        <dbReference type="EMBL" id="CAF4364228.1"/>
    </source>
</evidence>
<feature type="region of interest" description="Disordered" evidence="1">
    <location>
        <begin position="1"/>
        <end position="70"/>
    </location>
</feature>
<sequence>QRKPTPSTLIKDAKTKSASILKKRPLVPSNSADSPMVISKLGTEPTTSPVDLQPPSLVSPAIQSTMSPKPSAIQRIQSFFRHTPPSNRIINQLKTNSAGTACGPSSPIKLPNSPIVMLQKSTLAMRKQTPKRRYKLRSRVNSNQ</sequence>
<feature type="region of interest" description="Disordered" evidence="1">
    <location>
        <begin position="125"/>
        <end position="144"/>
    </location>
</feature>
<evidence type="ECO:0000313" key="3">
    <source>
        <dbReference type="Proteomes" id="UP000663868"/>
    </source>
</evidence>
<comment type="caution">
    <text evidence="2">The sequence shown here is derived from an EMBL/GenBank/DDBJ whole genome shotgun (WGS) entry which is preliminary data.</text>
</comment>
<name>A0A820LX60_9BILA</name>
<accession>A0A820LX60</accession>
<dbReference type="AlphaFoldDB" id="A0A820LX60"/>
<evidence type="ECO:0000256" key="1">
    <source>
        <dbReference type="SAM" id="MobiDB-lite"/>
    </source>
</evidence>